<name>A0A345PGG1_9BACI</name>
<dbReference type="InterPro" id="IPR005503">
    <property type="entry name" value="FliL"/>
</dbReference>
<protein>
    <recommendedName>
        <fullName evidence="10">Flagellar protein FliL</fullName>
    </recommendedName>
</protein>
<evidence type="ECO:0000256" key="5">
    <source>
        <dbReference type="ARBA" id="ARBA00022500"/>
    </source>
</evidence>
<keyword evidence="7 10" id="KW-0283">Flagellar rotation</keyword>
<evidence type="ECO:0000256" key="4">
    <source>
        <dbReference type="ARBA" id="ARBA00022475"/>
    </source>
</evidence>
<proteinExistence type="inferred from homology"/>
<keyword evidence="6" id="KW-0812">Transmembrane</keyword>
<keyword evidence="11" id="KW-0282">Flagellum</keyword>
<evidence type="ECO:0000256" key="6">
    <source>
        <dbReference type="ARBA" id="ARBA00022692"/>
    </source>
</evidence>
<comment type="similarity">
    <text evidence="3 10">Belongs to the FliL family.</text>
</comment>
<dbReference type="Proteomes" id="UP000253908">
    <property type="component" value="Chromosome"/>
</dbReference>
<evidence type="ECO:0000256" key="7">
    <source>
        <dbReference type="ARBA" id="ARBA00022779"/>
    </source>
</evidence>
<comment type="function">
    <text evidence="1 10">Controls the rotational direction of flagella during chemotaxis.</text>
</comment>
<keyword evidence="5 10" id="KW-0145">Chemotaxis</keyword>
<keyword evidence="8" id="KW-1133">Transmembrane helix</keyword>
<comment type="subcellular location">
    <subcellularLocation>
        <location evidence="2">Cell membrane</location>
        <topology evidence="2">Single-pass membrane protein</topology>
    </subcellularLocation>
</comment>
<keyword evidence="9 10" id="KW-0472">Membrane</keyword>
<dbReference type="AlphaFoldDB" id="A0A345PGG1"/>
<dbReference type="RefSeq" id="WP_114916384.1">
    <property type="nucleotide sequence ID" value="NZ_CP024848.1"/>
</dbReference>
<accession>A0A345PGG1</accession>
<reference evidence="12" key="1">
    <citation type="submission" date="2017-11" db="EMBL/GenBank/DDBJ databases">
        <authorList>
            <person name="Zhu W."/>
        </authorList>
    </citation>
    <scope>NUCLEOTIDE SEQUENCE [LARGE SCALE GENOMIC DNA]</scope>
    <source>
        <strain evidence="12">160</strain>
    </source>
</reference>
<dbReference type="GO" id="GO:0006935">
    <property type="term" value="P:chemotaxis"/>
    <property type="evidence" value="ECO:0007669"/>
    <property type="project" value="UniProtKB-KW"/>
</dbReference>
<dbReference type="GO" id="GO:0071973">
    <property type="term" value="P:bacterial-type flagellum-dependent cell motility"/>
    <property type="evidence" value="ECO:0007669"/>
    <property type="project" value="InterPro"/>
</dbReference>
<dbReference type="GO" id="GO:0005886">
    <property type="term" value="C:plasma membrane"/>
    <property type="evidence" value="ECO:0007669"/>
    <property type="project" value="UniProtKB-SubCell"/>
</dbReference>
<evidence type="ECO:0000256" key="3">
    <source>
        <dbReference type="ARBA" id="ARBA00008281"/>
    </source>
</evidence>
<evidence type="ECO:0000313" key="11">
    <source>
        <dbReference type="EMBL" id="AXI09091.1"/>
    </source>
</evidence>
<sequence>MSKPIKAMIIFLVLLLIAAIAALVVVLNSSGENVQGKELTIDEVVEYSYESPEITTDLEDGSFVRIQFQILTDSKEAKEEVTKREFQLKNIIIKELAVMNEENFKSGLGNLEDILRTKLNEVMKDGSITAVYTINKILQ</sequence>
<evidence type="ECO:0000313" key="12">
    <source>
        <dbReference type="Proteomes" id="UP000253908"/>
    </source>
</evidence>
<dbReference type="GO" id="GO:0009425">
    <property type="term" value="C:bacterial-type flagellum basal body"/>
    <property type="evidence" value="ECO:0007669"/>
    <property type="project" value="InterPro"/>
</dbReference>
<organism evidence="11 12">
    <name type="scientific">Oceanobacillus zhaokaii</name>
    <dbReference type="NCBI Taxonomy" id="2052660"/>
    <lineage>
        <taxon>Bacteria</taxon>
        <taxon>Bacillati</taxon>
        <taxon>Bacillota</taxon>
        <taxon>Bacilli</taxon>
        <taxon>Bacillales</taxon>
        <taxon>Bacillaceae</taxon>
        <taxon>Oceanobacillus</taxon>
    </lineage>
</organism>
<dbReference type="NCBIfam" id="NF005826">
    <property type="entry name" value="PRK07718.1"/>
    <property type="match status" value="1"/>
</dbReference>
<keyword evidence="11" id="KW-0969">Cilium</keyword>
<keyword evidence="12" id="KW-1185">Reference proteome</keyword>
<dbReference type="Pfam" id="PF03748">
    <property type="entry name" value="FliL"/>
    <property type="match status" value="1"/>
</dbReference>
<dbReference type="OrthoDB" id="2381796at2"/>
<keyword evidence="4 10" id="KW-1003">Cell membrane</keyword>
<dbReference type="KEGG" id="ocn:CUC15_09210"/>
<dbReference type="EMBL" id="CP024848">
    <property type="protein sequence ID" value="AXI09091.1"/>
    <property type="molecule type" value="Genomic_DNA"/>
</dbReference>
<evidence type="ECO:0000256" key="9">
    <source>
        <dbReference type="ARBA" id="ARBA00023136"/>
    </source>
</evidence>
<evidence type="ECO:0000256" key="10">
    <source>
        <dbReference type="RuleBase" id="RU364125"/>
    </source>
</evidence>
<keyword evidence="11" id="KW-0966">Cell projection</keyword>
<evidence type="ECO:0000256" key="2">
    <source>
        <dbReference type="ARBA" id="ARBA00004162"/>
    </source>
</evidence>
<evidence type="ECO:0000256" key="8">
    <source>
        <dbReference type="ARBA" id="ARBA00022989"/>
    </source>
</evidence>
<gene>
    <name evidence="11" type="ORF">CUC15_09210</name>
</gene>
<evidence type="ECO:0000256" key="1">
    <source>
        <dbReference type="ARBA" id="ARBA00002254"/>
    </source>
</evidence>